<evidence type="ECO:0000313" key="3">
    <source>
        <dbReference type="Proteomes" id="UP000622707"/>
    </source>
</evidence>
<dbReference type="InterPro" id="IPR036953">
    <property type="entry name" value="GreA/GreB_C_sf"/>
</dbReference>
<dbReference type="SUPFAM" id="SSF54534">
    <property type="entry name" value="FKBP-like"/>
    <property type="match status" value="1"/>
</dbReference>
<dbReference type="RefSeq" id="WP_201692123.1">
    <property type="nucleotide sequence ID" value="NZ_JAEQND010000012.1"/>
</dbReference>
<keyword evidence="2" id="KW-0251">Elongation factor</keyword>
<keyword evidence="2" id="KW-0648">Protein biosynthesis</keyword>
<dbReference type="Gene3D" id="3.10.50.30">
    <property type="entry name" value="Transcription elongation factor, GreA/GreB, C-terminal domain"/>
    <property type="match status" value="1"/>
</dbReference>
<feature type="domain" description="Transcription elongation factor GreA/GreB C-terminal" evidence="1">
    <location>
        <begin position="47"/>
        <end position="115"/>
    </location>
</feature>
<protein>
    <submittedName>
        <fullName evidence="2">GreA/GreB family elongation factor</fullName>
    </submittedName>
</protein>
<dbReference type="Pfam" id="PF01272">
    <property type="entry name" value="GreA_GreB"/>
    <property type="match status" value="1"/>
</dbReference>
<dbReference type="EMBL" id="JAEQND010000012">
    <property type="protein sequence ID" value="MBL0427490.1"/>
    <property type="molecule type" value="Genomic_DNA"/>
</dbReference>
<sequence>MRAPNCGERKLTELDYIRLKKFTAPGTFPELADILNEAELLPSRCIPPDVVTMNARFVIRDLKLQRRHMMAVCYPADAEPATGAISVLSPAGLGLLGLSVGAVARWVGPAGEETVAQIEGILFQPEATGDYVT</sequence>
<dbReference type="GO" id="GO:0003746">
    <property type="term" value="F:translation elongation factor activity"/>
    <property type="evidence" value="ECO:0007669"/>
    <property type="project" value="UniProtKB-KW"/>
</dbReference>
<evidence type="ECO:0000259" key="1">
    <source>
        <dbReference type="Pfam" id="PF01272"/>
    </source>
</evidence>
<comment type="caution">
    <text evidence="2">The sequence shown here is derived from an EMBL/GenBank/DDBJ whole genome shotgun (WGS) entry which is preliminary data.</text>
</comment>
<proteinExistence type="predicted"/>
<evidence type="ECO:0000313" key="2">
    <source>
        <dbReference type="EMBL" id="MBL0427490.1"/>
    </source>
</evidence>
<organism evidence="2 3">
    <name type="scientific">Ramlibacter alkalitolerans</name>
    <dbReference type="NCBI Taxonomy" id="2039631"/>
    <lineage>
        <taxon>Bacteria</taxon>
        <taxon>Pseudomonadati</taxon>
        <taxon>Pseudomonadota</taxon>
        <taxon>Betaproteobacteria</taxon>
        <taxon>Burkholderiales</taxon>
        <taxon>Comamonadaceae</taxon>
        <taxon>Ramlibacter</taxon>
    </lineage>
</organism>
<gene>
    <name evidence="2" type="ORF">JI746_20420</name>
</gene>
<dbReference type="Proteomes" id="UP000622707">
    <property type="component" value="Unassembled WGS sequence"/>
</dbReference>
<dbReference type="InterPro" id="IPR001437">
    <property type="entry name" value="Tscrpt_elong_fac_GreA/B_C"/>
</dbReference>
<accession>A0ABS1JT94</accession>
<keyword evidence="3" id="KW-1185">Reference proteome</keyword>
<reference evidence="2 3" key="1">
    <citation type="journal article" date="2017" name="Int. J. Syst. Evol. Microbiol.">
        <title>Ramlibacter alkalitolerans sp. nov., alkali-tolerant bacterium isolated from soil of ginseng.</title>
        <authorList>
            <person name="Lee D.H."/>
            <person name="Cha C.J."/>
        </authorList>
    </citation>
    <scope>NUCLEOTIDE SEQUENCE [LARGE SCALE GENOMIC DNA]</scope>
    <source>
        <strain evidence="2 3">KACC 19305</strain>
    </source>
</reference>
<name>A0ABS1JT94_9BURK</name>